<protein>
    <submittedName>
        <fullName evidence="1">Uncharacterized protein</fullName>
    </submittedName>
</protein>
<sequence length="472" mass="57026">MHSLPKNTKIINKVVSEWELTVCKNYSRNIKNYDNMYYLKEYEYIFNNFEYFKNLTFKKIIKIGSIIKTFYNDDGFFAFNILIKLNGNMSSSINKIIYDNILIYNEDKFYNEYYIYKLIQDTKGYASFLKKKFSTKIFDLMFLIYKLNLLNILQKKTSGKKYDVYFCKNGIWTKHFNYRLMFDNIKKFFDDEIMRLNINDKNIYKNLHLIKINRIINYLQNNALFPIVDKFDENYIFSFNNLHYNFHKKKVYHNQNSNTIITTTNYDWENVSVEVINRLLYYLSNIIENIDTMLLMFKNIITCDITNKEWKLYVFTGSLPEIYIFSKLIIKTFGNYLELLDSNNLLSEEIFNNLKEWKDIKNNNCYYKKLILMFGNNIEKPVNINIIDRFINNSHYHDIKNIAKTVIIISDNLTFNAELTKKNYDKINFIHFTPYHDDDIYSNLVLDDDYPDKYKLALIAIIFDYINNYCEK</sequence>
<name>A0A1V0SF18_9VIRU</name>
<dbReference type="EMBL" id="KY684103">
    <property type="protein sequence ID" value="ARF10317.1"/>
    <property type="molecule type" value="Genomic_DNA"/>
</dbReference>
<gene>
    <name evidence="1" type="ORF">Hokovirus_1_196</name>
</gene>
<proteinExistence type="predicted"/>
<evidence type="ECO:0000313" key="1">
    <source>
        <dbReference type="EMBL" id="ARF10317.1"/>
    </source>
</evidence>
<organism evidence="1">
    <name type="scientific">Hokovirus HKV1</name>
    <dbReference type="NCBI Taxonomy" id="1977638"/>
    <lineage>
        <taxon>Viruses</taxon>
        <taxon>Varidnaviria</taxon>
        <taxon>Bamfordvirae</taxon>
        <taxon>Nucleocytoviricota</taxon>
        <taxon>Megaviricetes</taxon>
        <taxon>Imitervirales</taxon>
        <taxon>Mimiviridae</taxon>
        <taxon>Klosneuvirinae</taxon>
        <taxon>Hokovirus</taxon>
    </lineage>
</organism>
<accession>A0A1V0SF18</accession>
<reference evidence="1" key="1">
    <citation type="journal article" date="2017" name="Science">
        <title>Giant viruses with an expanded complement of translation system components.</title>
        <authorList>
            <person name="Schulz F."/>
            <person name="Yutin N."/>
            <person name="Ivanova N.N."/>
            <person name="Ortega D.R."/>
            <person name="Lee T.K."/>
            <person name="Vierheilig J."/>
            <person name="Daims H."/>
            <person name="Horn M."/>
            <person name="Wagner M."/>
            <person name="Jensen G.J."/>
            <person name="Kyrpides N.C."/>
            <person name="Koonin E.V."/>
            <person name="Woyke T."/>
        </authorList>
    </citation>
    <scope>NUCLEOTIDE SEQUENCE</scope>
    <source>
        <strain evidence="1">HKV1</strain>
    </source>
</reference>